<dbReference type="eggNOG" id="ENOG5030JCU">
    <property type="taxonomic scope" value="Bacteria"/>
</dbReference>
<dbReference type="HOGENOM" id="CLU_1270961_0_0_9"/>
<keyword evidence="2" id="KW-0732">Signal</keyword>
<name>E0S124_BUTPB</name>
<keyword evidence="4" id="KW-1185">Reference proteome</keyword>
<dbReference type="STRING" id="515622.bpr_I0756"/>
<evidence type="ECO:0008006" key="5">
    <source>
        <dbReference type="Google" id="ProtNLM"/>
    </source>
</evidence>
<sequence length="221" mass="22176">MIIKKVLATMLATTLMAASVISASAATPTTKSSEPAKEEVKTVETKSEPQTEDPFEEVVSATKPVVIAGTTLKSDVAGAIALPKTAAIAGVVLRQASNTIKAAAGLASNEAPYVKAYEITAKKSPAAYASFNAAAAAAGATVLDAVNIDLGKMAGGKFSDLPAGVTVPTTIAVKNAGGRTLAVVKVLPGGATEILQDTDDNPNTVTFPITGGLAAYAVIAY</sequence>
<protein>
    <recommendedName>
        <fullName evidence="5">Cell surface protein</fullName>
    </recommendedName>
</protein>
<gene>
    <name evidence="3" type="ordered locus">bpr_I0756</name>
</gene>
<dbReference type="KEGG" id="bpb:bpr_I0756"/>
<dbReference type="RefSeq" id="WP_013280155.1">
    <property type="nucleotide sequence ID" value="NC_014387.1"/>
</dbReference>
<evidence type="ECO:0000256" key="2">
    <source>
        <dbReference type="SAM" id="SignalP"/>
    </source>
</evidence>
<feature type="signal peptide" evidence="2">
    <location>
        <begin position="1"/>
        <end position="25"/>
    </location>
</feature>
<proteinExistence type="predicted"/>
<evidence type="ECO:0000256" key="1">
    <source>
        <dbReference type="SAM" id="MobiDB-lite"/>
    </source>
</evidence>
<feature type="chain" id="PRO_5003139887" description="Cell surface protein" evidence="2">
    <location>
        <begin position="26"/>
        <end position="221"/>
    </location>
</feature>
<reference evidence="3 4" key="1">
    <citation type="journal article" date="2010" name="PLoS ONE">
        <title>The glycobiome of the rumen bacterium Butyrivibrio proteoclasticus B316(T) highlights adaptation to a polysaccharide-rich environment.</title>
        <authorList>
            <person name="Kelly W.J."/>
            <person name="Leahy S.C."/>
            <person name="Altermann E."/>
            <person name="Yeoman C.J."/>
            <person name="Dunne J.C."/>
            <person name="Kong Z."/>
            <person name="Pacheco D.M."/>
            <person name="Li D."/>
            <person name="Noel S.J."/>
            <person name="Moon C.D."/>
            <person name="Cookson A.L."/>
            <person name="Attwood G.T."/>
        </authorList>
    </citation>
    <scope>NUCLEOTIDE SEQUENCE [LARGE SCALE GENOMIC DNA]</scope>
    <source>
        <strain evidence="4">ATCC 51982 / DSM 14932 / B316</strain>
    </source>
</reference>
<evidence type="ECO:0000313" key="4">
    <source>
        <dbReference type="Proteomes" id="UP000001299"/>
    </source>
</evidence>
<feature type="compositionally biased region" description="Basic and acidic residues" evidence="1">
    <location>
        <begin position="34"/>
        <end position="49"/>
    </location>
</feature>
<accession>E0S124</accession>
<feature type="region of interest" description="Disordered" evidence="1">
    <location>
        <begin position="26"/>
        <end position="54"/>
    </location>
</feature>
<evidence type="ECO:0000313" key="3">
    <source>
        <dbReference type="EMBL" id="ADL33499.1"/>
    </source>
</evidence>
<dbReference type="Proteomes" id="UP000001299">
    <property type="component" value="Chromosome 1"/>
</dbReference>
<dbReference type="AlphaFoldDB" id="E0S124"/>
<dbReference type="EMBL" id="CP001810">
    <property type="protein sequence ID" value="ADL33499.1"/>
    <property type="molecule type" value="Genomic_DNA"/>
</dbReference>
<organism evidence="3 4">
    <name type="scientific">Butyrivibrio proteoclasticus (strain ATCC 51982 / DSM 14932 / B316)</name>
    <name type="common">Clostridium proteoclasticum</name>
    <dbReference type="NCBI Taxonomy" id="515622"/>
    <lineage>
        <taxon>Bacteria</taxon>
        <taxon>Bacillati</taxon>
        <taxon>Bacillota</taxon>
        <taxon>Clostridia</taxon>
        <taxon>Lachnospirales</taxon>
        <taxon>Lachnospiraceae</taxon>
        <taxon>Butyrivibrio</taxon>
    </lineage>
</organism>